<gene>
    <name evidence="1" type="ORF">Dsin_024759</name>
</gene>
<comment type="caution">
    <text evidence="1">The sequence shown here is derived from an EMBL/GenBank/DDBJ whole genome shotgun (WGS) entry which is preliminary data.</text>
</comment>
<dbReference type="AlphaFoldDB" id="A0AAD9ZUW3"/>
<proteinExistence type="predicted"/>
<name>A0AAD9ZUW3_9ROSI</name>
<dbReference type="Proteomes" id="UP001281410">
    <property type="component" value="Unassembled WGS sequence"/>
</dbReference>
<reference evidence="1" key="1">
    <citation type="journal article" date="2023" name="Plant J.">
        <title>Genome sequences and population genomics provide insights into the demographic history, inbreeding, and mutation load of two 'living fossil' tree species of Dipteronia.</title>
        <authorList>
            <person name="Feng Y."/>
            <person name="Comes H.P."/>
            <person name="Chen J."/>
            <person name="Zhu S."/>
            <person name="Lu R."/>
            <person name="Zhang X."/>
            <person name="Li P."/>
            <person name="Qiu J."/>
            <person name="Olsen K.M."/>
            <person name="Qiu Y."/>
        </authorList>
    </citation>
    <scope>NUCLEOTIDE SEQUENCE</scope>
    <source>
        <strain evidence="1">NBL</strain>
    </source>
</reference>
<evidence type="ECO:0000313" key="2">
    <source>
        <dbReference type="Proteomes" id="UP001281410"/>
    </source>
</evidence>
<dbReference type="PANTHER" id="PTHR31286">
    <property type="entry name" value="GLYCINE-RICH CELL WALL STRUCTURAL PROTEIN 1.8-LIKE"/>
    <property type="match status" value="1"/>
</dbReference>
<accession>A0AAD9ZUW3</accession>
<keyword evidence="2" id="KW-1185">Reference proteome</keyword>
<dbReference type="PANTHER" id="PTHR31286:SF60">
    <property type="entry name" value="PROTEIN, PUTATIVE-RELATED"/>
    <property type="match status" value="1"/>
</dbReference>
<dbReference type="EMBL" id="JANJYJ010000008">
    <property type="protein sequence ID" value="KAK3193449.1"/>
    <property type="molecule type" value="Genomic_DNA"/>
</dbReference>
<sequence>MAVRHGGFFVCTSLAGSSVVPSRPHVSLRPHSGEAVDGLADPLFGSSSLSVRGSLPRYEAVVGMVDPFVGGSLPMSSIKGSSFKDLLKAAPIQVDKVFGPLILSKKGGYVAVQVDPSTYKSRLEVCKFSRIGQVVLSSGDKPWKLVDLKVKLQSIWKLNSVWRLISIWRLISLARGIGVPLRLDKATMEGDFGHFMRVLVDIDVSTVPLSSLLLERDDSHSSFVLVEYENLPAFCSTCSSIGHFPNACHWNKSGKGISISSRFRVSGFRFHFFDGTHYFGGDCSASREQQSRSVNTIPIVSRSSAVVPVFNILVVHNFPMDIGSDLSVDLLAGQASSFSGSGTILEFSTASGLVFDVHSTIPNQTVLVIDSLVQTVPTIVGSFSL</sequence>
<evidence type="ECO:0000313" key="1">
    <source>
        <dbReference type="EMBL" id="KAK3193449.1"/>
    </source>
</evidence>
<dbReference type="InterPro" id="IPR040256">
    <property type="entry name" value="At4g02000-like"/>
</dbReference>
<protein>
    <recommendedName>
        <fullName evidence="3">DUF4283 domain-containing protein</fullName>
    </recommendedName>
</protein>
<organism evidence="1 2">
    <name type="scientific">Dipteronia sinensis</name>
    <dbReference type="NCBI Taxonomy" id="43782"/>
    <lineage>
        <taxon>Eukaryota</taxon>
        <taxon>Viridiplantae</taxon>
        <taxon>Streptophyta</taxon>
        <taxon>Embryophyta</taxon>
        <taxon>Tracheophyta</taxon>
        <taxon>Spermatophyta</taxon>
        <taxon>Magnoliopsida</taxon>
        <taxon>eudicotyledons</taxon>
        <taxon>Gunneridae</taxon>
        <taxon>Pentapetalae</taxon>
        <taxon>rosids</taxon>
        <taxon>malvids</taxon>
        <taxon>Sapindales</taxon>
        <taxon>Sapindaceae</taxon>
        <taxon>Hippocastanoideae</taxon>
        <taxon>Acereae</taxon>
        <taxon>Dipteronia</taxon>
    </lineage>
</organism>
<evidence type="ECO:0008006" key="3">
    <source>
        <dbReference type="Google" id="ProtNLM"/>
    </source>
</evidence>